<evidence type="ECO:0000313" key="8">
    <source>
        <dbReference type="EMBL" id="PPQ79361.1"/>
    </source>
</evidence>
<keyword evidence="5" id="KW-0560">Oxidoreductase</keyword>
<dbReference type="Pfam" id="PF02668">
    <property type="entry name" value="TauD"/>
    <property type="match status" value="1"/>
</dbReference>
<keyword evidence="6" id="KW-0408">Iron</keyword>
<dbReference type="Gene3D" id="3.60.130.10">
    <property type="entry name" value="Clavaminate synthase-like"/>
    <property type="match status" value="1"/>
</dbReference>
<proteinExistence type="inferred from homology"/>
<keyword evidence="9" id="KW-1185">Reference proteome</keyword>
<dbReference type="FunCoup" id="A0A409WLM2">
    <property type="interactions" value="1"/>
</dbReference>
<evidence type="ECO:0000256" key="2">
    <source>
        <dbReference type="ARBA" id="ARBA00005896"/>
    </source>
</evidence>
<dbReference type="GO" id="GO:0046872">
    <property type="term" value="F:metal ion binding"/>
    <property type="evidence" value="ECO:0007669"/>
    <property type="project" value="UniProtKB-KW"/>
</dbReference>
<dbReference type="GO" id="GO:0051213">
    <property type="term" value="F:dioxygenase activity"/>
    <property type="evidence" value="ECO:0007669"/>
    <property type="project" value="UniProtKB-KW"/>
</dbReference>
<name>A0A409WLM2_PSICY</name>
<organism evidence="8 9">
    <name type="scientific">Psilocybe cyanescens</name>
    <dbReference type="NCBI Taxonomy" id="93625"/>
    <lineage>
        <taxon>Eukaryota</taxon>
        <taxon>Fungi</taxon>
        <taxon>Dikarya</taxon>
        <taxon>Basidiomycota</taxon>
        <taxon>Agaricomycotina</taxon>
        <taxon>Agaricomycetes</taxon>
        <taxon>Agaricomycetidae</taxon>
        <taxon>Agaricales</taxon>
        <taxon>Agaricineae</taxon>
        <taxon>Strophariaceae</taxon>
        <taxon>Psilocybe</taxon>
    </lineage>
</organism>
<dbReference type="EMBL" id="NHYD01003376">
    <property type="protein sequence ID" value="PPQ79361.1"/>
    <property type="molecule type" value="Genomic_DNA"/>
</dbReference>
<dbReference type="InterPro" id="IPR042098">
    <property type="entry name" value="TauD-like_sf"/>
</dbReference>
<dbReference type="SUPFAM" id="SSF51197">
    <property type="entry name" value="Clavaminate synthase-like"/>
    <property type="match status" value="1"/>
</dbReference>
<dbReference type="OrthoDB" id="93019at2759"/>
<dbReference type="Proteomes" id="UP000283269">
    <property type="component" value="Unassembled WGS sequence"/>
</dbReference>
<keyword evidence="4" id="KW-0223">Dioxygenase</keyword>
<comment type="cofactor">
    <cofactor evidence="1">
        <name>Fe(2+)</name>
        <dbReference type="ChEBI" id="CHEBI:29033"/>
    </cofactor>
</comment>
<accession>A0A409WLM2</accession>
<protein>
    <recommendedName>
        <fullName evidence="7">TauD/TfdA-like domain-containing protein</fullName>
    </recommendedName>
</protein>
<evidence type="ECO:0000256" key="5">
    <source>
        <dbReference type="ARBA" id="ARBA00023002"/>
    </source>
</evidence>
<evidence type="ECO:0000259" key="7">
    <source>
        <dbReference type="Pfam" id="PF02668"/>
    </source>
</evidence>
<dbReference type="PANTHER" id="PTHR43779:SF2">
    <property type="entry name" value="ALPHA-KETOGLUTARATE-DEPENDENT XANTHINE DIOXYGENASE XAN1"/>
    <property type="match status" value="1"/>
</dbReference>
<dbReference type="PANTHER" id="PTHR43779">
    <property type="entry name" value="DIOXYGENASE RV0097-RELATED"/>
    <property type="match status" value="1"/>
</dbReference>
<keyword evidence="3" id="KW-0479">Metal-binding</keyword>
<dbReference type="InParanoid" id="A0A409WLM2"/>
<evidence type="ECO:0000256" key="1">
    <source>
        <dbReference type="ARBA" id="ARBA00001954"/>
    </source>
</evidence>
<dbReference type="AlphaFoldDB" id="A0A409WLM2"/>
<comment type="caution">
    <text evidence="8">The sequence shown here is derived from an EMBL/GenBank/DDBJ whole genome shotgun (WGS) entry which is preliminary data.</text>
</comment>
<comment type="similarity">
    <text evidence="2">Belongs to the TfdA dioxygenase family.</text>
</comment>
<evidence type="ECO:0000256" key="4">
    <source>
        <dbReference type="ARBA" id="ARBA00022964"/>
    </source>
</evidence>
<feature type="domain" description="TauD/TfdA-like" evidence="7">
    <location>
        <begin position="22"/>
        <end position="378"/>
    </location>
</feature>
<evidence type="ECO:0000313" key="9">
    <source>
        <dbReference type="Proteomes" id="UP000283269"/>
    </source>
</evidence>
<sequence length="398" mass="44967">MSLSFIPLTFPSSLDSTKFNDFGREVVGVNPGERELTEEEFKTVEKALYQHDLLLFRNVNLTPDRQYALVKAFDPQSEHYGHGNKQLDKTKGSIIHAYVSSLPNTPQVQIIGHGVIKNHEGIAEKTLKHGRHPEFHRTQISDEDEAKGFTRFFRWHMDAALYDLNVPKVTALYGIKVPKGPLQTVRYDDGSGDELSVSLGTTAFVSGKVMFEILPADLKSFAVRARAKYAPHPFQWLRNAKARSTGIGLETEGLETSLQDLPAWEEQKIKVYPFLWKNPSTGNLHLQVHPLVIMEIQIEPLPEGCRNEGALYPLGGTISDLKEIRELLYKMQRPGIAPSLVYAHPWEEKDLVLFNNRGLMHSVVGVFKEGQVRLFHQCNLAASDEPFGPSEEDIRKWS</sequence>
<reference evidence="8 9" key="1">
    <citation type="journal article" date="2018" name="Evol. Lett.">
        <title>Horizontal gene cluster transfer increased hallucinogenic mushroom diversity.</title>
        <authorList>
            <person name="Reynolds H.T."/>
            <person name="Vijayakumar V."/>
            <person name="Gluck-Thaler E."/>
            <person name="Korotkin H.B."/>
            <person name="Matheny P.B."/>
            <person name="Slot J.C."/>
        </authorList>
    </citation>
    <scope>NUCLEOTIDE SEQUENCE [LARGE SCALE GENOMIC DNA]</scope>
    <source>
        <strain evidence="8 9">2631</strain>
    </source>
</reference>
<dbReference type="InterPro" id="IPR003819">
    <property type="entry name" value="TauD/TfdA-like"/>
</dbReference>
<dbReference type="STRING" id="93625.A0A409WLM2"/>
<evidence type="ECO:0000256" key="3">
    <source>
        <dbReference type="ARBA" id="ARBA00022723"/>
    </source>
</evidence>
<gene>
    <name evidence="8" type="ORF">CVT25_002631</name>
</gene>
<dbReference type="InterPro" id="IPR051178">
    <property type="entry name" value="TfdA_dioxygenase"/>
</dbReference>
<evidence type="ECO:0000256" key="6">
    <source>
        <dbReference type="ARBA" id="ARBA00023004"/>
    </source>
</evidence>